<dbReference type="GO" id="GO:0006488">
    <property type="term" value="P:dolichol-linked oligosaccharide biosynthetic process"/>
    <property type="evidence" value="ECO:0007669"/>
    <property type="project" value="InterPro"/>
</dbReference>
<dbReference type="EMBL" id="CP002738">
    <property type="protein sequence ID" value="AEG00268.1"/>
    <property type="molecule type" value="Genomic_DNA"/>
</dbReference>
<evidence type="ECO:0000313" key="2">
    <source>
        <dbReference type="Proteomes" id="UP000008888"/>
    </source>
</evidence>
<accession>G0A3G9</accession>
<organism evidence="1 2">
    <name type="scientific">Methylomonas methanica (strain DSM 25384 / MC09)</name>
    <dbReference type="NCBI Taxonomy" id="857087"/>
    <lineage>
        <taxon>Bacteria</taxon>
        <taxon>Pseudomonadati</taxon>
        <taxon>Pseudomonadota</taxon>
        <taxon>Gammaproteobacteria</taxon>
        <taxon>Methylococcales</taxon>
        <taxon>Methylococcaceae</taxon>
        <taxon>Methylomonas</taxon>
    </lineage>
</organism>
<dbReference type="eggNOG" id="COG0707">
    <property type="taxonomic scope" value="Bacteria"/>
</dbReference>
<dbReference type="Gene3D" id="3.40.50.2000">
    <property type="entry name" value="Glycogen Phosphorylase B"/>
    <property type="match status" value="1"/>
</dbReference>
<sequence>MNSKQRKVLAVASGGGHWVQLLRLRPAFADCSVEYLTTQAAYARDVDGKLYAVTDANVWEKFKLLKMFIQVAWVLARVRPDIVITTGAAPGFAAVVCGKWLGAKTIWLDSMANSQTLSNSGARIKPWCDVWLTQWSHLAAVDGPHYQGAIL</sequence>
<dbReference type="RefSeq" id="WP_013818519.1">
    <property type="nucleotide sequence ID" value="NC_015572.1"/>
</dbReference>
<dbReference type="Pfam" id="PF08660">
    <property type="entry name" value="Alg14"/>
    <property type="match status" value="1"/>
</dbReference>
<dbReference type="HOGENOM" id="CLU_064541_3_0_6"/>
<reference evidence="1 2" key="1">
    <citation type="journal article" date="2011" name="J. Bacteriol.">
        <title>Complete Genome Sequence of the Aerobic Marine Methanotroph Methylomonas methanica MC09.</title>
        <authorList>
            <person name="Boden R."/>
            <person name="Cunliffe M."/>
            <person name="Scanlan J."/>
            <person name="Moussard H."/>
            <person name="Kits K.D."/>
            <person name="Klotz M.G."/>
            <person name="Jetten M.S."/>
            <person name="Vuilleumier S."/>
            <person name="Han J."/>
            <person name="Peters L."/>
            <person name="Mikhailova N."/>
            <person name="Teshima H."/>
            <person name="Tapia R."/>
            <person name="Kyrpides N."/>
            <person name="Ivanova N."/>
            <person name="Pagani I."/>
            <person name="Cheng J.F."/>
            <person name="Goodwin L."/>
            <person name="Han C."/>
            <person name="Hauser L."/>
            <person name="Land M.L."/>
            <person name="Lapidus A."/>
            <person name="Lucas S."/>
            <person name="Pitluck S."/>
            <person name="Woyke T."/>
            <person name="Stein L."/>
            <person name="Murrell J.C."/>
        </authorList>
    </citation>
    <scope>NUCLEOTIDE SEQUENCE [LARGE SCALE GENOMIC DNA]</scope>
    <source>
        <strain evidence="1 2">MC09</strain>
    </source>
</reference>
<dbReference type="STRING" id="857087.Metme_1852"/>
<proteinExistence type="predicted"/>
<dbReference type="SUPFAM" id="SSF53756">
    <property type="entry name" value="UDP-Glycosyltransferase/glycogen phosphorylase"/>
    <property type="match status" value="1"/>
</dbReference>
<dbReference type="Proteomes" id="UP000008888">
    <property type="component" value="Chromosome"/>
</dbReference>
<dbReference type="AlphaFoldDB" id="G0A3G9"/>
<gene>
    <name evidence="1" type="ordered locus">Metme_1852</name>
</gene>
<reference key="2">
    <citation type="submission" date="2011-05" db="EMBL/GenBank/DDBJ databases">
        <title>Complete genome sequence of the aerobic marine methanotroph Methylomonas methanica MC09.</title>
        <authorList>
            <person name="Boden R."/>
            <person name="Cunliffe M."/>
            <person name="Scanlan J."/>
            <person name="Moussard H."/>
            <person name="Kits K.D."/>
            <person name="Klotz M."/>
            <person name="Jetten M."/>
            <person name="Vuilleumier S."/>
            <person name="Han J."/>
            <person name="Peters L."/>
            <person name="Mikhailova N."/>
            <person name="Teshima H."/>
            <person name="Tapia R."/>
            <person name="Kyrpides N."/>
            <person name="Ivanova N."/>
            <person name="Pagani I."/>
            <person name="Cheng J.-F."/>
            <person name="Goodwin L."/>
            <person name="Han C."/>
            <person name="Hauser L."/>
            <person name="Land M."/>
            <person name="Lapidus A."/>
            <person name="Lucas S."/>
            <person name="Pitluck S."/>
            <person name="Woyke T."/>
            <person name="Stein L.Y."/>
            <person name="Murrell C."/>
        </authorList>
    </citation>
    <scope>NUCLEOTIDE SEQUENCE</scope>
    <source>
        <strain>MC09</strain>
    </source>
</reference>
<dbReference type="OrthoDB" id="555447at2"/>
<dbReference type="KEGG" id="mmt:Metme_1852"/>
<name>G0A3G9_METMM</name>
<keyword evidence="2" id="KW-1185">Reference proteome</keyword>
<evidence type="ECO:0000313" key="1">
    <source>
        <dbReference type="EMBL" id="AEG00268.1"/>
    </source>
</evidence>
<protein>
    <submittedName>
        <fullName evidence="1">Oligosaccharide biosynthesis protein Alg14 like protein</fullName>
    </submittedName>
</protein>
<reference evidence="2" key="3">
    <citation type="submission" date="2011-05" db="EMBL/GenBank/DDBJ databases">
        <title>Complete sequence of Methylomonas methanica MC09.</title>
        <authorList>
            <consortium name="US DOE Joint Genome Institute"/>
            <person name="Lucas S."/>
            <person name="Han J."/>
            <person name="Lapidus A."/>
            <person name="Cheng J.-F."/>
            <person name="Goodwin L."/>
            <person name="Pitluck S."/>
            <person name="Peters L."/>
            <person name="Mikhailova N."/>
            <person name="Teshima H."/>
            <person name="Han C."/>
            <person name="Tapia R."/>
            <person name="Land M."/>
            <person name="Hauser L."/>
            <person name="Kyrpides N."/>
            <person name="Ivanova N."/>
            <person name="Pagani I."/>
            <person name="Stein L."/>
            <person name="Woyke T."/>
        </authorList>
    </citation>
    <scope>NUCLEOTIDE SEQUENCE [LARGE SCALE GENOMIC DNA]</scope>
    <source>
        <strain evidence="2">MC09</strain>
    </source>
</reference>
<dbReference type="InterPro" id="IPR013969">
    <property type="entry name" value="Oligosacch_biosynth_Alg14"/>
</dbReference>